<comment type="caution">
    <text evidence="2">The sequence shown here is derived from an EMBL/GenBank/DDBJ whole genome shotgun (WGS) entry which is preliminary data.</text>
</comment>
<dbReference type="OrthoDB" id="5296954at2"/>
<keyword evidence="3" id="KW-1185">Reference proteome</keyword>
<name>A0A5C6QM22_9GAMM</name>
<reference evidence="2 4" key="1">
    <citation type="submission" date="2019-07" db="EMBL/GenBank/DDBJ databases">
        <title>Genomes of sea-ice associated Colwellia species.</title>
        <authorList>
            <person name="Bowman J.P."/>
        </authorList>
    </citation>
    <scope>NUCLEOTIDE SEQUENCE [LARGE SCALE GENOMIC DNA]</scope>
    <source>
        <strain evidence="1 3">ACAM 607</strain>
        <strain evidence="2 4">IC036</strain>
    </source>
</reference>
<evidence type="ECO:0000313" key="2">
    <source>
        <dbReference type="EMBL" id="TWX70044.1"/>
    </source>
</evidence>
<proteinExistence type="predicted"/>
<gene>
    <name evidence="1" type="ORF">ESZ26_07900</name>
    <name evidence="2" type="ORF">ESZ27_04590</name>
</gene>
<dbReference type="Proteomes" id="UP000321917">
    <property type="component" value="Unassembled WGS sequence"/>
</dbReference>
<protein>
    <submittedName>
        <fullName evidence="2">DUF3833 domain-containing protein</fullName>
    </submittedName>
</protein>
<dbReference type="EMBL" id="VOLQ01000006">
    <property type="protein sequence ID" value="TWX70044.1"/>
    <property type="molecule type" value="Genomic_DNA"/>
</dbReference>
<evidence type="ECO:0000313" key="4">
    <source>
        <dbReference type="Proteomes" id="UP000321917"/>
    </source>
</evidence>
<dbReference type="EMBL" id="VOLR01000009">
    <property type="protein sequence ID" value="TWX60289.1"/>
    <property type="molecule type" value="Genomic_DNA"/>
</dbReference>
<dbReference type="PROSITE" id="PS51257">
    <property type="entry name" value="PROKAR_LIPOPROTEIN"/>
    <property type="match status" value="1"/>
</dbReference>
<evidence type="ECO:0000313" key="1">
    <source>
        <dbReference type="EMBL" id="TWX60289.1"/>
    </source>
</evidence>
<dbReference type="InterPro" id="IPR024409">
    <property type="entry name" value="DUF3833"/>
</dbReference>
<dbReference type="Proteomes" id="UP000321525">
    <property type="component" value="Unassembled WGS sequence"/>
</dbReference>
<evidence type="ECO:0000313" key="3">
    <source>
        <dbReference type="Proteomes" id="UP000321525"/>
    </source>
</evidence>
<sequence length="187" mass="21531">MKMNKYIRSLAFITTSLFISSCSVELEEYKPVAKPFDIKSYFDGKVIAWGIVQDYTNEVKRRFCVEIEGSWQEEQGVLAEKFYFDDGEISYRNWQLTKLPDGSYIGGAEDVIGEAIGKHQGFAFQFQYTLSLNLDGDIMEVAMDDWMYQLDEYKVINKTAMSKFGVQVAEITLFFDKETINQSCQAN</sequence>
<dbReference type="AlphaFoldDB" id="A0A5C6QM22"/>
<accession>A0A5C6QM22</accession>
<organism evidence="2 4">
    <name type="scientific">Colwellia hornerae</name>
    <dbReference type="NCBI Taxonomy" id="89402"/>
    <lineage>
        <taxon>Bacteria</taxon>
        <taxon>Pseudomonadati</taxon>
        <taxon>Pseudomonadota</taxon>
        <taxon>Gammaproteobacteria</taxon>
        <taxon>Alteromonadales</taxon>
        <taxon>Colwelliaceae</taxon>
        <taxon>Colwellia</taxon>
    </lineage>
</organism>
<dbReference type="Pfam" id="PF12915">
    <property type="entry name" value="DUF3833"/>
    <property type="match status" value="1"/>
</dbReference>